<proteinExistence type="predicted"/>
<feature type="transmembrane region" description="Helical" evidence="5">
    <location>
        <begin position="115"/>
        <end position="136"/>
    </location>
</feature>
<dbReference type="InterPro" id="IPR010432">
    <property type="entry name" value="RDD"/>
</dbReference>
<evidence type="ECO:0000256" key="3">
    <source>
        <dbReference type="ARBA" id="ARBA00022989"/>
    </source>
</evidence>
<evidence type="ECO:0000256" key="5">
    <source>
        <dbReference type="SAM" id="Phobius"/>
    </source>
</evidence>
<name>A0A7L8AH73_9FLAO</name>
<dbReference type="KEGG" id="phal:H9I45_02560"/>
<evidence type="ECO:0000313" key="8">
    <source>
        <dbReference type="Proteomes" id="UP000516764"/>
    </source>
</evidence>
<feature type="transmembrane region" description="Helical" evidence="5">
    <location>
        <begin position="63"/>
        <end position="84"/>
    </location>
</feature>
<dbReference type="RefSeq" id="WP_088353504.1">
    <property type="nucleotide sequence ID" value="NZ_CP061813.1"/>
</dbReference>
<accession>A0A7L8AH73</accession>
<evidence type="ECO:0000259" key="6">
    <source>
        <dbReference type="Pfam" id="PF06271"/>
    </source>
</evidence>
<evidence type="ECO:0000313" key="7">
    <source>
        <dbReference type="EMBL" id="QOD61348.1"/>
    </source>
</evidence>
<feature type="domain" description="RDD" evidence="6">
    <location>
        <begin position="18"/>
        <end position="174"/>
    </location>
</feature>
<keyword evidence="2 5" id="KW-0812">Transmembrane</keyword>
<evidence type="ECO:0000256" key="1">
    <source>
        <dbReference type="ARBA" id="ARBA00004141"/>
    </source>
</evidence>
<dbReference type="OrthoDB" id="9814143at2"/>
<dbReference type="Pfam" id="PF06271">
    <property type="entry name" value="RDD"/>
    <property type="match status" value="1"/>
</dbReference>
<evidence type="ECO:0000256" key="2">
    <source>
        <dbReference type="ARBA" id="ARBA00022692"/>
    </source>
</evidence>
<dbReference type="PANTHER" id="PTHR38480:SF1">
    <property type="entry name" value="SLR0254 PROTEIN"/>
    <property type="match status" value="1"/>
</dbReference>
<dbReference type="AlphaFoldDB" id="A0A7L8AH73"/>
<keyword evidence="4 5" id="KW-0472">Membrane</keyword>
<organism evidence="7 8">
    <name type="scientific">Polaribacter haliotis</name>
    <dbReference type="NCBI Taxonomy" id="1888915"/>
    <lineage>
        <taxon>Bacteria</taxon>
        <taxon>Pseudomonadati</taxon>
        <taxon>Bacteroidota</taxon>
        <taxon>Flavobacteriia</taxon>
        <taxon>Flavobacteriales</taxon>
        <taxon>Flavobacteriaceae</taxon>
    </lineage>
</organism>
<evidence type="ECO:0000256" key="4">
    <source>
        <dbReference type="ARBA" id="ARBA00023136"/>
    </source>
</evidence>
<dbReference type="GO" id="GO:0016020">
    <property type="term" value="C:membrane"/>
    <property type="evidence" value="ECO:0007669"/>
    <property type="project" value="UniProtKB-SubCell"/>
</dbReference>
<reference evidence="7 8" key="1">
    <citation type="journal article" date="2016" name="Int. J. Syst. Evol. Microbiol.">
        <title>Polaribacter haliotis sp. nov., isolated from the gut of abalone Haliotis discus hannai.</title>
        <authorList>
            <person name="Kim Y.O."/>
            <person name="Park I.S."/>
            <person name="Park S."/>
            <person name="Nam B.H."/>
            <person name="Park J.M."/>
            <person name="Kim D.G."/>
            <person name="Yoon J.H."/>
        </authorList>
    </citation>
    <scope>NUCLEOTIDE SEQUENCE [LARGE SCALE GENOMIC DNA]</scope>
    <source>
        <strain evidence="7 8">KCTC 52418</strain>
    </source>
</reference>
<feature type="transmembrane region" description="Helical" evidence="5">
    <location>
        <begin position="21"/>
        <end position="43"/>
    </location>
</feature>
<dbReference type="EMBL" id="CP061813">
    <property type="protein sequence ID" value="QOD61348.1"/>
    <property type="molecule type" value="Genomic_DNA"/>
</dbReference>
<dbReference type="PANTHER" id="PTHR38480">
    <property type="entry name" value="SLR0254 PROTEIN"/>
    <property type="match status" value="1"/>
</dbReference>
<comment type="subcellular location">
    <subcellularLocation>
        <location evidence="1">Membrane</location>
        <topology evidence="1">Multi-pass membrane protein</topology>
    </subcellularLocation>
</comment>
<dbReference type="Proteomes" id="UP000516764">
    <property type="component" value="Chromosome"/>
</dbReference>
<keyword evidence="3 5" id="KW-1133">Transmembrane helix</keyword>
<protein>
    <submittedName>
        <fullName evidence="7">RDD family protein</fullName>
    </submittedName>
</protein>
<gene>
    <name evidence="7" type="ORF">H9I45_02560</name>
</gene>
<sequence length="270" mass="31236">MKTLQIKTAQNVNIKFRVANVGMRLLAFTADNVFKFAYLYIVYTVFDFAALEKVFNGDNWTVQAISVLVLIPVTFYSLYTEILLDGQTIGKKLLKIKVINEDGFKPSISDYIMRWFLRIVDFNLFILIAVYIYSVDVPNEDLIIGLLFIFGKLVGLLLIIFTKKNQRFGDIIANTVVIYLKDEVKFSDTILMNLENEYIPTYPNVIQLSDNDVRIIKDTFKSAKKFNDYKTQIKLRSKIQEVTGIVSKHKSDAAFIETVLKDYNFYTQKM</sequence>
<keyword evidence="8" id="KW-1185">Reference proteome</keyword>
<feature type="transmembrane region" description="Helical" evidence="5">
    <location>
        <begin position="142"/>
        <end position="161"/>
    </location>
</feature>